<dbReference type="AlphaFoldDB" id="A0A8J8CDN2"/>
<sequence>MRRSHSADSGPIVIEGFPGMGGVSSITSRYIIDFFGLKRMAVLDLDSMPPITIVKNRKHVPPVVVYGGMLPNGRKLAVIHSEIPAPENGIKRIASEIAEWASSINASLLLSAQGMLVEREEETGEISIYGTASSEKGEKMLEEAGIEIMEEGIITGIPGLLLSEGERHGIATIALLAESKSREIDAGSAALMVHAIDKLCLKSNMDCGPICTIAVGNGSHRAQYEKRETAVRGAITGLVYR</sequence>
<accession>A0A8J8CDN2</accession>
<dbReference type="SUPFAM" id="SSF159659">
    <property type="entry name" value="Cgl1923-like"/>
    <property type="match status" value="1"/>
</dbReference>
<dbReference type="EMBL" id="JAHEAC010000021">
    <property type="protein sequence ID" value="MBX8643812.1"/>
    <property type="molecule type" value="Genomic_DNA"/>
</dbReference>
<dbReference type="Proteomes" id="UP000716004">
    <property type="component" value="Unassembled WGS sequence"/>
</dbReference>
<protein>
    <submittedName>
        <fullName evidence="2">PAC2 family protein</fullName>
    </submittedName>
    <submittedName>
        <fullName evidence="1">Proteasome assembly chaperone family protein</fullName>
    </submittedName>
</protein>
<dbReference type="EMBL" id="JAGVSJ010000002">
    <property type="protein sequence ID" value="MBX8631137.1"/>
    <property type="molecule type" value="Genomic_DNA"/>
</dbReference>
<evidence type="ECO:0000313" key="1">
    <source>
        <dbReference type="EMBL" id="MBX8631137.1"/>
    </source>
</evidence>
<dbReference type="Gene3D" id="3.40.50.10900">
    <property type="entry name" value="PAC-like subunit"/>
    <property type="match status" value="1"/>
</dbReference>
<dbReference type="InterPro" id="IPR019151">
    <property type="entry name" value="Proteasome_assmbl_chaperone_2"/>
</dbReference>
<dbReference type="GO" id="GO:0000502">
    <property type="term" value="C:proteasome complex"/>
    <property type="evidence" value="ECO:0007669"/>
    <property type="project" value="UniProtKB-KW"/>
</dbReference>
<organism evidence="2 3">
    <name type="scientific">Candidatus Sysuiplasma superficiale</name>
    <dbReference type="NCBI Taxonomy" id="2823368"/>
    <lineage>
        <taxon>Archaea</taxon>
        <taxon>Methanobacteriati</taxon>
        <taxon>Thermoplasmatota</taxon>
        <taxon>Thermoplasmata</taxon>
        <taxon>Candidatus Sysuiplasmatales</taxon>
        <taxon>Candidatus Sysuiplasmataceae</taxon>
        <taxon>Candidatus Sysuiplasma</taxon>
    </lineage>
</organism>
<proteinExistence type="predicted"/>
<reference evidence="2" key="1">
    <citation type="submission" date="2021-05" db="EMBL/GenBank/DDBJ databases">
        <title>Genomic insights into ecological role and evolution of a novel Thermoplasmata order Candidatus Sysuiplasmatales.</title>
        <authorList>
            <person name="Yuan Y."/>
        </authorList>
    </citation>
    <scope>NUCLEOTIDE SEQUENCE</scope>
    <source>
        <strain evidence="2">TUT19-bin139</strain>
        <strain evidence="1">YP2-bin.285</strain>
    </source>
</reference>
<dbReference type="PANTHER" id="PTHR35610:SF3">
    <property type="entry name" value="PROTEASOME ASSEMBLY CHAPERONE FAMILY PROTEIN"/>
    <property type="match status" value="1"/>
</dbReference>
<dbReference type="Pfam" id="PF09754">
    <property type="entry name" value="PAC2"/>
    <property type="match status" value="1"/>
</dbReference>
<evidence type="ECO:0000313" key="2">
    <source>
        <dbReference type="EMBL" id="MBX8643812.1"/>
    </source>
</evidence>
<keyword evidence="1" id="KW-0647">Proteasome</keyword>
<name>A0A8J8CDN2_9ARCH</name>
<evidence type="ECO:0000313" key="3">
    <source>
        <dbReference type="Proteomes" id="UP000750197"/>
    </source>
</evidence>
<dbReference type="InterPro" id="IPR038389">
    <property type="entry name" value="PSMG2_sf"/>
</dbReference>
<gene>
    <name evidence="1" type="ORF">J9259_01245</name>
    <name evidence="2" type="ORF">KIY12_03700</name>
</gene>
<dbReference type="PANTHER" id="PTHR35610">
    <property type="entry name" value="3-ISOPROPYLMALATE DEHYDRATASE-RELATED"/>
    <property type="match status" value="1"/>
</dbReference>
<comment type="caution">
    <text evidence="2">The sequence shown here is derived from an EMBL/GenBank/DDBJ whole genome shotgun (WGS) entry which is preliminary data.</text>
</comment>
<dbReference type="Proteomes" id="UP000750197">
    <property type="component" value="Unassembled WGS sequence"/>
</dbReference>